<dbReference type="Proteomes" id="UP000000589">
    <property type="component" value="Chromosome 5"/>
</dbReference>
<reference evidence="2" key="4">
    <citation type="submission" date="2025-09" db="UniProtKB">
        <authorList>
            <consortium name="Ensembl"/>
        </authorList>
    </citation>
    <scope>IDENTIFICATION</scope>
    <source>
        <strain evidence="2">C57BL/6J</strain>
    </source>
</reference>
<evidence type="ECO:0000313" key="4">
    <source>
        <dbReference type="Proteomes" id="UP000000589"/>
    </source>
</evidence>
<name>A0A087WPU2_MOUSE</name>
<keyword evidence="1" id="KW-0732">Signal</keyword>
<accession>A0A087WPU2</accession>
<dbReference type="Ensembl" id="ENSMUST00000187738.2">
    <property type="protein sequence ID" value="ENSMUSP00000139916.2"/>
    <property type="gene ID" value="ENSMUSG00000100704.2"/>
</dbReference>
<reference evidence="2 4" key="1">
    <citation type="journal article" date="2009" name="PLoS Biol.">
        <title>Lineage-specific biology revealed by a finished genome assembly of the mouse.</title>
        <authorList>
            <consortium name="Mouse Genome Sequencing Consortium"/>
            <person name="Church D.M."/>
            <person name="Goodstadt L."/>
            <person name="Hillier L.W."/>
            <person name="Zody M.C."/>
            <person name="Goldstein S."/>
            <person name="She X."/>
            <person name="Bult C.J."/>
            <person name="Agarwala R."/>
            <person name="Cherry J.L."/>
            <person name="DiCuccio M."/>
            <person name="Hlavina W."/>
            <person name="Kapustin Y."/>
            <person name="Meric P."/>
            <person name="Maglott D."/>
            <person name="Birtle Z."/>
            <person name="Marques A.C."/>
            <person name="Graves T."/>
            <person name="Zhou S."/>
            <person name="Teague B."/>
            <person name="Potamousis K."/>
            <person name="Churas C."/>
            <person name="Place M."/>
            <person name="Herschleb J."/>
            <person name="Runnheim R."/>
            <person name="Forrest D."/>
            <person name="Amos-Landgraf J."/>
            <person name="Schwartz D.C."/>
            <person name="Cheng Z."/>
            <person name="Lindblad-Toh K."/>
            <person name="Eichler E.E."/>
            <person name="Ponting C.P."/>
        </authorList>
    </citation>
    <scope>NUCLEOTIDE SEQUENCE [LARGE SCALE GENOMIC DNA]</scope>
    <source>
        <strain evidence="2 4">C57BL/6J</strain>
    </source>
</reference>
<dbReference type="AGR" id="MGI:5579140"/>
<dbReference type="MGI" id="MGI:5579140">
    <property type="gene designation" value="Gm28434"/>
</dbReference>
<dbReference type="Bgee" id="ENSMUSG00000100704">
    <property type="expression patterns" value="Expressed in primary oocyte"/>
</dbReference>
<keyword evidence="4" id="KW-1185">Reference proteome</keyword>
<reference evidence="2 4" key="2">
    <citation type="journal article" date="2011" name="PLoS Biol.">
        <title>Modernizing reference genome assemblies.</title>
        <authorList>
            <person name="Church D.M."/>
            <person name="Schneider V.A."/>
            <person name="Graves T."/>
            <person name="Auger K."/>
            <person name="Cunningham F."/>
            <person name="Bouk N."/>
            <person name="Chen H.C."/>
            <person name="Agarwala R."/>
            <person name="McLaren W.M."/>
            <person name="Ritchie G.R."/>
            <person name="Albracht D."/>
            <person name="Kremitzki M."/>
            <person name="Rock S."/>
            <person name="Kotkiewicz H."/>
            <person name="Kremitzki C."/>
            <person name="Wollam A."/>
            <person name="Trani L."/>
            <person name="Fulton L."/>
            <person name="Fulton R."/>
            <person name="Matthews L."/>
            <person name="Whitehead S."/>
            <person name="Chow W."/>
            <person name="Torrance J."/>
            <person name="Dunn M."/>
            <person name="Harden G."/>
            <person name="Threadgold G."/>
            <person name="Wood J."/>
            <person name="Collins J."/>
            <person name="Heath P."/>
            <person name="Griffiths G."/>
            <person name="Pelan S."/>
            <person name="Grafham D."/>
            <person name="Eichler E.E."/>
            <person name="Weinstock G."/>
            <person name="Mardis E.R."/>
            <person name="Wilson R.K."/>
            <person name="Howe K."/>
            <person name="Flicek P."/>
            <person name="Hubbard T."/>
        </authorList>
    </citation>
    <scope>NUCLEOTIDE SEQUENCE [LARGE SCALE GENOMIC DNA]</scope>
    <source>
        <strain evidence="2 4">C57BL/6J</strain>
    </source>
</reference>
<evidence type="ECO:0000256" key="1">
    <source>
        <dbReference type="SAM" id="SignalP"/>
    </source>
</evidence>
<dbReference type="AlphaFoldDB" id="A0A087WPU2"/>
<gene>
    <name evidence="2 3" type="primary">Gm28434</name>
</gene>
<evidence type="ECO:0000313" key="2">
    <source>
        <dbReference type="Ensembl" id="ENSMUSP00000139916.2"/>
    </source>
</evidence>
<dbReference type="HOGENOM" id="CLU_3191145_0_0_1"/>
<proteinExistence type="predicted"/>
<dbReference type="PaxDb" id="10090-ENSMUSP00000139916"/>
<feature type="signal peptide" evidence="1">
    <location>
        <begin position="1"/>
        <end position="22"/>
    </location>
</feature>
<feature type="chain" id="PRO_5001831802" evidence="1">
    <location>
        <begin position="23"/>
        <end position="46"/>
    </location>
</feature>
<protein>
    <submittedName>
        <fullName evidence="2">Predicted gene 28434</fullName>
    </submittedName>
</protein>
<reference evidence="2" key="3">
    <citation type="submission" date="2025-08" db="UniProtKB">
        <authorList>
            <consortium name="Ensembl"/>
        </authorList>
    </citation>
    <scope>IDENTIFICATION</scope>
    <source>
        <strain evidence="2">C57BL/6J</strain>
    </source>
</reference>
<dbReference type="VEuPathDB" id="HostDB:ENSMUSG00000100704"/>
<evidence type="ECO:0000313" key="3">
    <source>
        <dbReference type="MGI" id="MGI:5579140"/>
    </source>
</evidence>
<sequence length="46" mass="5238">MKILILTVITLNFVIFFPGAFQENEASDSICCHLEPKCLLIKAEKR</sequence>
<organism evidence="2 4">
    <name type="scientific">Mus musculus</name>
    <name type="common">Mouse</name>
    <dbReference type="NCBI Taxonomy" id="10090"/>
    <lineage>
        <taxon>Eukaryota</taxon>
        <taxon>Metazoa</taxon>
        <taxon>Chordata</taxon>
        <taxon>Craniata</taxon>
        <taxon>Vertebrata</taxon>
        <taxon>Euteleostomi</taxon>
        <taxon>Mammalia</taxon>
        <taxon>Eutheria</taxon>
        <taxon>Euarchontoglires</taxon>
        <taxon>Glires</taxon>
        <taxon>Rodentia</taxon>
        <taxon>Myomorpha</taxon>
        <taxon>Muroidea</taxon>
        <taxon>Muridae</taxon>
        <taxon>Murinae</taxon>
        <taxon>Mus</taxon>
        <taxon>Mus</taxon>
    </lineage>
</organism>